<dbReference type="EMBL" id="MEUF01000072">
    <property type="protein sequence ID" value="OGC32775.1"/>
    <property type="molecule type" value="Genomic_DNA"/>
</dbReference>
<organism evidence="1 2">
    <name type="scientific">candidate division WOR-1 bacterium RIFOXYB2_FULL_48_7</name>
    <dbReference type="NCBI Taxonomy" id="1802583"/>
    <lineage>
        <taxon>Bacteria</taxon>
        <taxon>Bacillati</taxon>
        <taxon>Saganbacteria</taxon>
    </lineage>
</organism>
<comment type="caution">
    <text evidence="1">The sequence shown here is derived from an EMBL/GenBank/DDBJ whole genome shotgun (WGS) entry which is preliminary data.</text>
</comment>
<accession>A0A1F4TJ78</accession>
<gene>
    <name evidence="1" type="ORF">A2311_00765</name>
</gene>
<evidence type="ECO:0000313" key="1">
    <source>
        <dbReference type="EMBL" id="OGC32775.1"/>
    </source>
</evidence>
<dbReference type="Proteomes" id="UP000178951">
    <property type="component" value="Unassembled WGS sequence"/>
</dbReference>
<evidence type="ECO:0000313" key="2">
    <source>
        <dbReference type="Proteomes" id="UP000178951"/>
    </source>
</evidence>
<protein>
    <submittedName>
        <fullName evidence="1">Uncharacterized protein</fullName>
    </submittedName>
</protein>
<name>A0A1F4TJ78_UNCSA</name>
<dbReference type="AlphaFoldDB" id="A0A1F4TJ78"/>
<proteinExistence type="predicted"/>
<sequence>MLLLGGLLCGATQGAEFDNESFPPISGTVYGEVVDGISSLSVNGRAVAIRANNSFSTKVKLAEGEKYLVLQMNYEGIRLIKKYLIIRRPDITTFKVYVPKETIKLPKKIKKHLRRQHRVPPLKVVSKPKKKFSPKVWEYLYVWEFNQGKLLLVKKFKGRYDAEIVIPSQKKWLDFKYLTRKELDQIILAHLGTSEPIAKRKQ</sequence>
<reference evidence="1 2" key="1">
    <citation type="journal article" date="2016" name="Nat. Commun.">
        <title>Thousands of microbial genomes shed light on interconnected biogeochemical processes in an aquifer system.</title>
        <authorList>
            <person name="Anantharaman K."/>
            <person name="Brown C.T."/>
            <person name="Hug L.A."/>
            <person name="Sharon I."/>
            <person name="Castelle C.J."/>
            <person name="Probst A.J."/>
            <person name="Thomas B.C."/>
            <person name="Singh A."/>
            <person name="Wilkins M.J."/>
            <person name="Karaoz U."/>
            <person name="Brodie E.L."/>
            <person name="Williams K.H."/>
            <person name="Hubbard S.S."/>
            <person name="Banfield J.F."/>
        </authorList>
    </citation>
    <scope>NUCLEOTIDE SEQUENCE [LARGE SCALE GENOMIC DNA]</scope>
</reference>